<accession>A0A433QZL7</accession>
<comment type="caution">
    <text evidence="6">Lacks conserved residue(s) required for the propagation of feature annotation.</text>
</comment>
<evidence type="ECO:0000256" key="7">
    <source>
        <dbReference type="SAM" id="MobiDB-lite"/>
    </source>
</evidence>
<sequence length="332" mass="36317">MSAQYDNPFANPAASSVTEPLFSASASIEADDDILPSSVASSAAPKAKQPASPKPSVSLSGNIGSSTSTNPVNGNGAGLGTGATRAYNEDTLDEPVSVTIMRDLRNVAEKLQQVMIPNGRKDVLKDCTYAPVALRLSPSDVCFLLVPSASLRDKSFRTIFMPNTPFDLDSWHLISTKLSMAYYIYRGSLGPALSLPFPRHQELGLGRPEADNPGLHERVRHRVGRISRRDAERQTAGRDHVRSLRRSRSERVYLAPMLFSSYWHALIKTFLHSRPSRSSFFQCVCVLGYCLFPLVVAAIVNLVTSSLFIRLPLEIAAFGWASYGACLAWSHM</sequence>
<dbReference type="GO" id="GO:0000139">
    <property type="term" value="C:Golgi membrane"/>
    <property type="evidence" value="ECO:0007669"/>
    <property type="project" value="UniProtKB-SubCell"/>
</dbReference>
<keyword evidence="5 6" id="KW-0472">Membrane</keyword>
<name>A0A433QZL7_9FUNG</name>
<reference evidence="9 10" key="1">
    <citation type="journal article" date="2018" name="New Phytol.">
        <title>Phylogenomics of Endogonaceae and evolution of mycorrhizas within Mucoromycota.</title>
        <authorList>
            <person name="Chang Y."/>
            <person name="Desiro A."/>
            <person name="Na H."/>
            <person name="Sandor L."/>
            <person name="Lipzen A."/>
            <person name="Clum A."/>
            <person name="Barry K."/>
            <person name="Grigoriev I.V."/>
            <person name="Martin F.M."/>
            <person name="Stajich J.E."/>
            <person name="Smith M.E."/>
            <person name="Bonito G."/>
            <person name="Spatafora J.W."/>
        </authorList>
    </citation>
    <scope>NUCLEOTIDE SEQUENCE [LARGE SCALE GENOMIC DNA]</scope>
    <source>
        <strain evidence="9 10">AD002</strain>
    </source>
</reference>
<evidence type="ECO:0000256" key="4">
    <source>
        <dbReference type="ARBA" id="ARBA00022989"/>
    </source>
</evidence>
<feature type="compositionally biased region" description="Polar residues" evidence="7">
    <location>
        <begin position="59"/>
        <end position="72"/>
    </location>
</feature>
<dbReference type="InterPro" id="IPR006977">
    <property type="entry name" value="Yip1_dom"/>
</dbReference>
<keyword evidence="4 6" id="KW-1133">Transmembrane helix</keyword>
<dbReference type="Pfam" id="PF04893">
    <property type="entry name" value="Yip1"/>
    <property type="match status" value="1"/>
</dbReference>
<keyword evidence="3 6" id="KW-0812">Transmembrane</keyword>
<feature type="compositionally biased region" description="Low complexity" evidence="7">
    <location>
        <begin position="37"/>
        <end position="58"/>
    </location>
</feature>
<dbReference type="GO" id="GO:0005802">
    <property type="term" value="C:trans-Golgi network"/>
    <property type="evidence" value="ECO:0007669"/>
    <property type="project" value="TreeGrafter"/>
</dbReference>
<dbReference type="GO" id="GO:0006888">
    <property type="term" value="P:endoplasmic reticulum to Golgi vesicle-mediated transport"/>
    <property type="evidence" value="ECO:0007669"/>
    <property type="project" value="InterPro"/>
</dbReference>
<evidence type="ECO:0000256" key="5">
    <source>
        <dbReference type="ARBA" id="ARBA00023136"/>
    </source>
</evidence>
<comment type="subcellular location">
    <subcellularLocation>
        <location evidence="6">Golgi apparatus membrane</location>
        <topology evidence="6">Multi-pass membrane protein</topology>
    </subcellularLocation>
    <subcellularLocation>
        <location evidence="1">Membrane</location>
        <topology evidence="1">Multi-pass membrane protein</topology>
    </subcellularLocation>
</comment>
<dbReference type="Proteomes" id="UP000274822">
    <property type="component" value="Unassembled WGS sequence"/>
</dbReference>
<protein>
    <recommendedName>
        <fullName evidence="6">Protein YIP</fullName>
    </recommendedName>
</protein>
<evidence type="ECO:0000256" key="3">
    <source>
        <dbReference type="ARBA" id="ARBA00022692"/>
    </source>
</evidence>
<evidence type="ECO:0000259" key="8">
    <source>
        <dbReference type="Pfam" id="PF04893"/>
    </source>
</evidence>
<feature type="region of interest" description="Disordered" evidence="7">
    <location>
        <begin position="37"/>
        <end position="82"/>
    </location>
</feature>
<evidence type="ECO:0000256" key="6">
    <source>
        <dbReference type="RuleBase" id="RU361264"/>
    </source>
</evidence>
<comment type="similarity">
    <text evidence="2 6">Belongs to the YIP1 family.</text>
</comment>
<dbReference type="EMBL" id="RBNJ01000172">
    <property type="protein sequence ID" value="RUS35217.1"/>
    <property type="molecule type" value="Genomic_DNA"/>
</dbReference>
<dbReference type="InterPro" id="IPR045231">
    <property type="entry name" value="Yip1/4-like"/>
</dbReference>
<evidence type="ECO:0000313" key="9">
    <source>
        <dbReference type="EMBL" id="RUS35217.1"/>
    </source>
</evidence>
<feature type="transmembrane region" description="Helical" evidence="6">
    <location>
        <begin position="311"/>
        <end position="330"/>
    </location>
</feature>
<evidence type="ECO:0000313" key="10">
    <source>
        <dbReference type="Proteomes" id="UP000274822"/>
    </source>
</evidence>
<keyword evidence="10" id="KW-1185">Reference proteome</keyword>
<dbReference type="PANTHER" id="PTHR21236">
    <property type="entry name" value="GOLGI MEMBRANE PROTEIN YIP1"/>
    <property type="match status" value="1"/>
</dbReference>
<comment type="caution">
    <text evidence="9">The sequence shown here is derived from an EMBL/GenBank/DDBJ whole genome shotgun (WGS) entry which is preliminary data.</text>
</comment>
<feature type="transmembrane region" description="Helical" evidence="6">
    <location>
        <begin position="279"/>
        <end position="304"/>
    </location>
</feature>
<dbReference type="AlphaFoldDB" id="A0A433QZL7"/>
<dbReference type="PANTHER" id="PTHR21236:SF1">
    <property type="entry name" value="PROTEIN YIPF6"/>
    <property type="match status" value="1"/>
</dbReference>
<proteinExistence type="inferred from homology"/>
<evidence type="ECO:0000256" key="2">
    <source>
        <dbReference type="ARBA" id="ARBA00010596"/>
    </source>
</evidence>
<feature type="domain" description="Yip1" evidence="8">
    <location>
        <begin position="254"/>
        <end position="325"/>
    </location>
</feature>
<evidence type="ECO:0000256" key="1">
    <source>
        <dbReference type="ARBA" id="ARBA00004141"/>
    </source>
</evidence>
<gene>
    <name evidence="9" type="ORF">BC938DRAFT_474068</name>
</gene>
<organism evidence="9 10">
    <name type="scientific">Jimgerdemannia flammicorona</name>
    <dbReference type="NCBI Taxonomy" id="994334"/>
    <lineage>
        <taxon>Eukaryota</taxon>
        <taxon>Fungi</taxon>
        <taxon>Fungi incertae sedis</taxon>
        <taxon>Mucoromycota</taxon>
        <taxon>Mucoromycotina</taxon>
        <taxon>Endogonomycetes</taxon>
        <taxon>Endogonales</taxon>
        <taxon>Endogonaceae</taxon>
        <taxon>Jimgerdemannia</taxon>
    </lineage>
</organism>